<dbReference type="EMBL" id="KI669463">
    <property type="protein sequence ID" value="OCF57778.1"/>
    <property type="molecule type" value="Genomic_DNA"/>
</dbReference>
<feature type="compositionally biased region" description="Polar residues" evidence="1">
    <location>
        <begin position="408"/>
        <end position="418"/>
    </location>
</feature>
<evidence type="ECO:0000313" key="4">
    <source>
        <dbReference type="Proteomes" id="UP000092583"/>
    </source>
</evidence>
<dbReference type="AlphaFoldDB" id="A0A1B9IQG1"/>
<reference evidence="4" key="2">
    <citation type="submission" date="2013-12" db="EMBL/GenBank/DDBJ databases">
        <title>Evolution of pathogenesis and genome organization in the Tremellales.</title>
        <authorList>
            <person name="Cuomo C."/>
            <person name="Litvintseva A."/>
            <person name="Heitman J."/>
            <person name="Chen Y."/>
            <person name="Sun S."/>
            <person name="Springer D."/>
            <person name="Dromer F."/>
            <person name="Young S."/>
            <person name="Zeng Q."/>
            <person name="Chapman S."/>
            <person name="Gujja S."/>
            <person name="Saif S."/>
            <person name="Birren B."/>
        </authorList>
    </citation>
    <scope>NUCLEOTIDE SEQUENCE [LARGE SCALE GENOMIC DNA]</scope>
    <source>
        <strain evidence="4">CBS 10435</strain>
    </source>
</reference>
<dbReference type="InterPro" id="IPR001810">
    <property type="entry name" value="F-box_dom"/>
</dbReference>
<evidence type="ECO:0000313" key="3">
    <source>
        <dbReference type="EMBL" id="OCF57778.1"/>
    </source>
</evidence>
<proteinExistence type="predicted"/>
<keyword evidence="4" id="KW-1185">Reference proteome</keyword>
<sequence>MERLDDFLVELAIRNLPLRDLLACSATCKRFNSIITSSTKIQLFLHHHLFGRSSPPTTDRLENPPKAIKDRSTTDQLARLLRTEDNLLKFRPHLRSYELPANQSICTIGHGYIVTSCPSGAENEPDADGLYTLVTIWTPDVQSKEGKLSSKAVKVDFKPNTESKTRAVDVMDDVIICVQELDAGGDTVFRVRVLHLFNEGEIAKPYESDEITRTTQDMGLDTAPRVMIGREGLLVMVTPFSIKWTRWTEGKDCTWGHIQNPPYIGFSSSIRVYGSDLVGILGQCVPPLSDNPFAPPPVPKDHLLIYQLDDNAREVIAKPSLIMRMPYGRNELPEIVRYGTAHGEPENILSPGSLANSNNGRSSVLQVHMRSFYEPEDGHLWPQEYPQWIIIDLPLKCIRKMLFADSENVSNSTPNARRNPTRRQANRSDSAIPDDTHYRKESRRCDCCVPANEAPERLGDQSVISPHLWETKSVFGYDTGFRELNDYPRNYESRSTKYHMNYRDTKKTEGTWQMELQCMDFRPEPHYALTLKNPKALGGLGRTLKLPKGPKDTGRICPSHFSAWPDTDENVPPYTVYRGSWILPAKGQLKNMFFDGEKLTFEYLGGFVTVLDFA</sequence>
<feature type="domain" description="F-box" evidence="2">
    <location>
        <begin position="3"/>
        <end position="38"/>
    </location>
</feature>
<name>A0A1B9IQG1_9TREE</name>
<dbReference type="InterPro" id="IPR036047">
    <property type="entry name" value="F-box-like_dom_sf"/>
</dbReference>
<dbReference type="Pfam" id="PF00646">
    <property type="entry name" value="F-box"/>
    <property type="match status" value="1"/>
</dbReference>
<organism evidence="3 4">
    <name type="scientific">Kwoniella mangroviensis CBS 10435</name>
    <dbReference type="NCBI Taxonomy" id="1331196"/>
    <lineage>
        <taxon>Eukaryota</taxon>
        <taxon>Fungi</taxon>
        <taxon>Dikarya</taxon>
        <taxon>Basidiomycota</taxon>
        <taxon>Agaricomycotina</taxon>
        <taxon>Tremellomycetes</taxon>
        <taxon>Tremellales</taxon>
        <taxon>Cryptococcaceae</taxon>
        <taxon>Kwoniella</taxon>
    </lineage>
</organism>
<dbReference type="OrthoDB" id="2563117at2759"/>
<gene>
    <name evidence="3" type="ORF">L486_05243</name>
</gene>
<dbReference type="Proteomes" id="UP000092583">
    <property type="component" value="Unassembled WGS sequence"/>
</dbReference>
<accession>A0A1B9IQG1</accession>
<reference evidence="3 4" key="1">
    <citation type="submission" date="2013-07" db="EMBL/GenBank/DDBJ databases">
        <title>The Genome Sequence of Kwoniella mangroviensis CBS10435.</title>
        <authorList>
            <consortium name="The Broad Institute Genome Sequencing Platform"/>
            <person name="Cuomo C."/>
            <person name="Litvintseva A."/>
            <person name="Chen Y."/>
            <person name="Heitman J."/>
            <person name="Sun S."/>
            <person name="Springer D."/>
            <person name="Dromer F."/>
            <person name="Young S.K."/>
            <person name="Zeng Q."/>
            <person name="Gargeya S."/>
            <person name="Fitzgerald M."/>
            <person name="Abouelleil A."/>
            <person name="Alvarado L."/>
            <person name="Berlin A.M."/>
            <person name="Chapman S.B."/>
            <person name="Dewar J."/>
            <person name="Goldberg J."/>
            <person name="Griggs A."/>
            <person name="Gujja S."/>
            <person name="Hansen M."/>
            <person name="Howarth C."/>
            <person name="Imamovic A."/>
            <person name="Larimer J."/>
            <person name="McCowan C."/>
            <person name="Murphy C."/>
            <person name="Pearson M."/>
            <person name="Priest M."/>
            <person name="Roberts A."/>
            <person name="Saif S."/>
            <person name="Shea T."/>
            <person name="Sykes S."/>
            <person name="Wortman J."/>
            <person name="Nusbaum C."/>
            <person name="Birren B."/>
        </authorList>
    </citation>
    <scope>NUCLEOTIDE SEQUENCE [LARGE SCALE GENOMIC DNA]</scope>
    <source>
        <strain evidence="3 4">CBS 10435</strain>
    </source>
</reference>
<dbReference type="SUPFAM" id="SSF81383">
    <property type="entry name" value="F-box domain"/>
    <property type="match status" value="1"/>
</dbReference>
<feature type="region of interest" description="Disordered" evidence="1">
    <location>
        <begin position="408"/>
        <end position="437"/>
    </location>
</feature>
<protein>
    <recommendedName>
        <fullName evidence="2">F-box domain-containing protein</fullName>
    </recommendedName>
</protein>
<evidence type="ECO:0000256" key="1">
    <source>
        <dbReference type="SAM" id="MobiDB-lite"/>
    </source>
</evidence>
<dbReference type="CDD" id="cd09917">
    <property type="entry name" value="F-box_SF"/>
    <property type="match status" value="1"/>
</dbReference>
<evidence type="ECO:0000259" key="2">
    <source>
        <dbReference type="Pfam" id="PF00646"/>
    </source>
</evidence>